<dbReference type="KEGG" id="bgok:Pr1d_18670"/>
<organism evidence="1 2">
    <name type="scientific">Bythopirellula goksoeyrii</name>
    <dbReference type="NCBI Taxonomy" id="1400387"/>
    <lineage>
        <taxon>Bacteria</taxon>
        <taxon>Pseudomonadati</taxon>
        <taxon>Planctomycetota</taxon>
        <taxon>Planctomycetia</taxon>
        <taxon>Pirellulales</taxon>
        <taxon>Lacipirellulaceae</taxon>
        <taxon>Bythopirellula</taxon>
    </lineage>
</organism>
<proteinExistence type="predicted"/>
<sequence>MWQEYEIYVNGNNSLLPALNVRHLLICWLLPTPMRCDNIFAKRRTSSRCPGMMENSFQARILPGYLAGQIHNSIICSTFGIARVR</sequence>
<evidence type="ECO:0000313" key="1">
    <source>
        <dbReference type="EMBL" id="QEG34586.1"/>
    </source>
</evidence>
<name>A0A5B9QCD4_9BACT</name>
<reference evidence="1 2" key="1">
    <citation type="submission" date="2019-08" db="EMBL/GenBank/DDBJ databases">
        <title>Deep-cultivation of Planctomycetes and their phenomic and genomic characterization uncovers novel biology.</title>
        <authorList>
            <person name="Wiegand S."/>
            <person name="Jogler M."/>
            <person name="Boedeker C."/>
            <person name="Pinto D."/>
            <person name="Vollmers J."/>
            <person name="Rivas-Marin E."/>
            <person name="Kohn T."/>
            <person name="Peeters S.H."/>
            <person name="Heuer A."/>
            <person name="Rast P."/>
            <person name="Oberbeckmann S."/>
            <person name="Bunk B."/>
            <person name="Jeske O."/>
            <person name="Meyerdierks A."/>
            <person name="Storesund J.E."/>
            <person name="Kallscheuer N."/>
            <person name="Luecker S."/>
            <person name="Lage O.M."/>
            <person name="Pohl T."/>
            <person name="Merkel B.J."/>
            <person name="Hornburger P."/>
            <person name="Mueller R.-W."/>
            <person name="Bruemmer F."/>
            <person name="Labrenz M."/>
            <person name="Spormann A.M."/>
            <person name="Op den Camp H."/>
            <person name="Overmann J."/>
            <person name="Amann R."/>
            <person name="Jetten M.S.M."/>
            <person name="Mascher T."/>
            <person name="Medema M.H."/>
            <person name="Devos D.P."/>
            <person name="Kaster A.-K."/>
            <person name="Ovreas L."/>
            <person name="Rohde M."/>
            <person name="Galperin M.Y."/>
            <person name="Jogler C."/>
        </authorList>
    </citation>
    <scope>NUCLEOTIDE SEQUENCE [LARGE SCALE GENOMIC DNA]</scope>
    <source>
        <strain evidence="1 2">Pr1d</strain>
    </source>
</reference>
<keyword evidence="2" id="KW-1185">Reference proteome</keyword>
<evidence type="ECO:0000313" key="2">
    <source>
        <dbReference type="Proteomes" id="UP000323917"/>
    </source>
</evidence>
<dbReference type="AlphaFoldDB" id="A0A5B9QCD4"/>
<gene>
    <name evidence="1" type="ORF">Pr1d_18670</name>
</gene>
<dbReference type="EMBL" id="CP042913">
    <property type="protein sequence ID" value="QEG34586.1"/>
    <property type="molecule type" value="Genomic_DNA"/>
</dbReference>
<accession>A0A5B9QCD4</accession>
<dbReference type="Proteomes" id="UP000323917">
    <property type="component" value="Chromosome"/>
</dbReference>
<protein>
    <submittedName>
        <fullName evidence="1">Uncharacterized protein</fullName>
    </submittedName>
</protein>